<sequence>MSEFTLIPTHRGEHYLFYEHQLSYKVKPKNPFTGITSWRCRRYHDENVKCKALLKATDDRVISQSNNHENHEKVKQTETIMMSAKQDVKNMVSGTRGPVKRISEETICKMIDQNSLTLRDVSNFVPKYKNCEKT</sequence>
<dbReference type="GO" id="GO:0008270">
    <property type="term" value="F:zinc ion binding"/>
    <property type="evidence" value="ECO:0007669"/>
    <property type="project" value="UniProtKB-KW"/>
</dbReference>
<keyword evidence="6" id="KW-1185">Reference proteome</keyword>
<dbReference type="Pfam" id="PF04500">
    <property type="entry name" value="FLYWCH"/>
    <property type="match status" value="1"/>
</dbReference>
<evidence type="ECO:0000313" key="6">
    <source>
        <dbReference type="Proteomes" id="UP000663879"/>
    </source>
</evidence>
<dbReference type="EMBL" id="CAJNOC010007776">
    <property type="protein sequence ID" value="CAF1104884.1"/>
    <property type="molecule type" value="Genomic_DNA"/>
</dbReference>
<protein>
    <recommendedName>
        <fullName evidence="4">FLYWCH-type domain-containing protein</fullName>
    </recommendedName>
</protein>
<name>A0A814PA70_9BILA</name>
<accession>A0A814PA70</accession>
<dbReference type="Proteomes" id="UP000663879">
    <property type="component" value="Unassembled WGS sequence"/>
</dbReference>
<comment type="caution">
    <text evidence="5">The sequence shown here is derived from an EMBL/GenBank/DDBJ whole genome shotgun (WGS) entry which is preliminary data.</text>
</comment>
<dbReference type="Gene3D" id="2.20.25.240">
    <property type="match status" value="1"/>
</dbReference>
<evidence type="ECO:0000259" key="4">
    <source>
        <dbReference type="Pfam" id="PF04500"/>
    </source>
</evidence>
<feature type="domain" description="FLYWCH-type" evidence="4">
    <location>
        <begin position="8"/>
        <end position="68"/>
    </location>
</feature>
<keyword evidence="3" id="KW-0862">Zinc</keyword>
<proteinExistence type="predicted"/>
<gene>
    <name evidence="5" type="ORF">OXX778_LOCUS21336</name>
</gene>
<evidence type="ECO:0000256" key="3">
    <source>
        <dbReference type="ARBA" id="ARBA00022833"/>
    </source>
</evidence>
<evidence type="ECO:0000256" key="2">
    <source>
        <dbReference type="ARBA" id="ARBA00022771"/>
    </source>
</evidence>
<organism evidence="5 6">
    <name type="scientific">Brachionus calyciflorus</name>
    <dbReference type="NCBI Taxonomy" id="104777"/>
    <lineage>
        <taxon>Eukaryota</taxon>
        <taxon>Metazoa</taxon>
        <taxon>Spiralia</taxon>
        <taxon>Gnathifera</taxon>
        <taxon>Rotifera</taxon>
        <taxon>Eurotatoria</taxon>
        <taxon>Monogononta</taxon>
        <taxon>Pseudotrocha</taxon>
        <taxon>Ploima</taxon>
        <taxon>Brachionidae</taxon>
        <taxon>Brachionus</taxon>
    </lineage>
</organism>
<keyword evidence="2" id="KW-0863">Zinc-finger</keyword>
<reference evidence="5" key="1">
    <citation type="submission" date="2021-02" db="EMBL/GenBank/DDBJ databases">
        <authorList>
            <person name="Nowell W R."/>
        </authorList>
    </citation>
    <scope>NUCLEOTIDE SEQUENCE</scope>
    <source>
        <strain evidence="5">Ploen Becks lab</strain>
    </source>
</reference>
<evidence type="ECO:0000313" key="5">
    <source>
        <dbReference type="EMBL" id="CAF1104884.1"/>
    </source>
</evidence>
<keyword evidence="1" id="KW-0479">Metal-binding</keyword>
<dbReference type="AlphaFoldDB" id="A0A814PA70"/>
<evidence type="ECO:0000256" key="1">
    <source>
        <dbReference type="ARBA" id="ARBA00022723"/>
    </source>
</evidence>
<dbReference type="InterPro" id="IPR007588">
    <property type="entry name" value="Znf_FLYWCH"/>
</dbReference>